<proteinExistence type="predicted"/>
<reference evidence="2" key="1">
    <citation type="submission" date="2017-03" db="EMBL/GenBank/DDBJ databases">
        <authorList>
            <person name="Herbold C."/>
        </authorList>
    </citation>
    <scope>NUCLEOTIDE SEQUENCE [LARGE SCALE GENOMIC DNA]</scope>
</reference>
<accession>A0A2H1FFC6</accession>
<name>A0A2H1FFC6_9ARCH</name>
<evidence type="ECO:0000313" key="2">
    <source>
        <dbReference type="Proteomes" id="UP000230607"/>
    </source>
</evidence>
<dbReference type="AlphaFoldDB" id="A0A2H1FFC6"/>
<sequence>MTVSYTVLSNELLDNSHQERCLAIRDVYLGAVSVLGQDSSRKNTPVRRFPTCWLK</sequence>
<keyword evidence="2" id="KW-1185">Reference proteome</keyword>
<gene>
    <name evidence="1" type="ORF">NCS_11291</name>
</gene>
<dbReference type="Proteomes" id="UP000230607">
    <property type="component" value="Chromosome 1"/>
</dbReference>
<organism evidence="1 2">
    <name type="scientific">Candidatus Nitrosotalea okcheonensis</name>
    <dbReference type="NCBI Taxonomy" id="1903276"/>
    <lineage>
        <taxon>Archaea</taxon>
        <taxon>Nitrososphaerota</taxon>
        <taxon>Nitrososphaeria</taxon>
        <taxon>Nitrosotaleales</taxon>
        <taxon>Nitrosotaleaceae</taxon>
        <taxon>Nitrosotalea</taxon>
    </lineage>
</organism>
<protein>
    <submittedName>
        <fullName evidence="1">Uncharacterized protein</fullName>
    </submittedName>
</protein>
<evidence type="ECO:0000313" key="1">
    <source>
        <dbReference type="EMBL" id="SMH71479.1"/>
    </source>
</evidence>
<dbReference type="EMBL" id="LT841358">
    <property type="protein sequence ID" value="SMH71479.1"/>
    <property type="molecule type" value="Genomic_DNA"/>
</dbReference>